<protein>
    <submittedName>
        <fullName evidence="1">Uncharacterized protein</fullName>
    </submittedName>
</protein>
<evidence type="ECO:0000313" key="2">
    <source>
        <dbReference type="Proteomes" id="UP001054945"/>
    </source>
</evidence>
<gene>
    <name evidence="1" type="ORF">CEXT_586411</name>
</gene>
<reference evidence="1 2" key="1">
    <citation type="submission" date="2021-06" db="EMBL/GenBank/DDBJ databases">
        <title>Caerostris extrusa draft genome.</title>
        <authorList>
            <person name="Kono N."/>
            <person name="Arakawa K."/>
        </authorList>
    </citation>
    <scope>NUCLEOTIDE SEQUENCE [LARGE SCALE GENOMIC DNA]</scope>
</reference>
<dbReference type="EMBL" id="BPLR01007679">
    <property type="protein sequence ID" value="GIY18817.1"/>
    <property type="molecule type" value="Genomic_DNA"/>
</dbReference>
<accession>A0AAV4RBU7</accession>
<evidence type="ECO:0000313" key="1">
    <source>
        <dbReference type="EMBL" id="GIY18817.1"/>
    </source>
</evidence>
<organism evidence="1 2">
    <name type="scientific">Caerostris extrusa</name>
    <name type="common">Bark spider</name>
    <name type="synonym">Caerostris bankana</name>
    <dbReference type="NCBI Taxonomy" id="172846"/>
    <lineage>
        <taxon>Eukaryota</taxon>
        <taxon>Metazoa</taxon>
        <taxon>Ecdysozoa</taxon>
        <taxon>Arthropoda</taxon>
        <taxon>Chelicerata</taxon>
        <taxon>Arachnida</taxon>
        <taxon>Araneae</taxon>
        <taxon>Araneomorphae</taxon>
        <taxon>Entelegynae</taxon>
        <taxon>Araneoidea</taxon>
        <taxon>Araneidae</taxon>
        <taxon>Caerostris</taxon>
    </lineage>
</organism>
<comment type="caution">
    <text evidence="1">The sequence shown here is derived from an EMBL/GenBank/DDBJ whole genome shotgun (WGS) entry which is preliminary data.</text>
</comment>
<proteinExistence type="predicted"/>
<dbReference type="AlphaFoldDB" id="A0AAV4RBU7"/>
<sequence>MLKEFFNCVAVKRRNISPLTAGSNHLLRILLLSRSLLESSSIMQLRATSTSVCFETLSPPLSRHTIFRFASTFSPPHNIFLDVVGAPSKSNQSFFYMLLAHHGLGP</sequence>
<keyword evidence="2" id="KW-1185">Reference proteome</keyword>
<dbReference type="Proteomes" id="UP001054945">
    <property type="component" value="Unassembled WGS sequence"/>
</dbReference>
<name>A0AAV4RBU7_CAEEX</name>